<organism evidence="1 2">
    <name type="scientific">Alicyclobacillus dauci</name>
    <dbReference type="NCBI Taxonomy" id="1475485"/>
    <lineage>
        <taxon>Bacteria</taxon>
        <taxon>Bacillati</taxon>
        <taxon>Bacillota</taxon>
        <taxon>Bacilli</taxon>
        <taxon>Bacillales</taxon>
        <taxon>Alicyclobacillaceae</taxon>
        <taxon>Alicyclobacillus</taxon>
    </lineage>
</organism>
<dbReference type="Proteomes" id="UP001164803">
    <property type="component" value="Chromosome"/>
</dbReference>
<dbReference type="InterPro" id="IPR037175">
    <property type="entry name" value="KFase_sf"/>
</dbReference>
<dbReference type="Pfam" id="PF04199">
    <property type="entry name" value="Cyclase"/>
    <property type="match status" value="1"/>
</dbReference>
<sequence length="272" mass="29889">MLLETLSKSKIYELGHSLERDMPVYPAHPPFFMTLNNRHGDIELDCGYGSSNELVVMSGHHSTHIDALAHVSDYGKLYGGLEASDVQRGEHFKRGFRSLGVETIPPIFKRGIMLDIPRLRGKDVLDPAEAITAEDLERAATQQRVSIQPGDCVLIRTGWGRYWNDAPTFNGGRGGVPGPDIGAAEWLAKHQVFLTGADTVAYERRAPEIEGLPIHQFLIAKNGIYLIECLNLEELASAQVDEFLFVSLPLRLTGATGSPIRPVAIELHGGNL</sequence>
<dbReference type="SUPFAM" id="SSF102198">
    <property type="entry name" value="Putative cyclase"/>
    <property type="match status" value="1"/>
</dbReference>
<keyword evidence="2" id="KW-1185">Reference proteome</keyword>
<dbReference type="PANTHER" id="PTHR34861">
    <property type="match status" value="1"/>
</dbReference>
<dbReference type="RefSeq" id="WP_268044575.1">
    <property type="nucleotide sequence ID" value="NZ_CP104064.1"/>
</dbReference>
<gene>
    <name evidence="1" type="ORF">NZD86_00685</name>
</gene>
<protein>
    <submittedName>
        <fullName evidence="1">Cyclase family protein</fullName>
    </submittedName>
</protein>
<dbReference type="PANTHER" id="PTHR34861:SF10">
    <property type="entry name" value="CYCLASE"/>
    <property type="match status" value="1"/>
</dbReference>
<dbReference type="EMBL" id="CP104064">
    <property type="protein sequence ID" value="WAH37130.1"/>
    <property type="molecule type" value="Genomic_DNA"/>
</dbReference>
<proteinExistence type="predicted"/>
<evidence type="ECO:0000313" key="1">
    <source>
        <dbReference type="EMBL" id="WAH37130.1"/>
    </source>
</evidence>
<evidence type="ECO:0000313" key="2">
    <source>
        <dbReference type="Proteomes" id="UP001164803"/>
    </source>
</evidence>
<reference evidence="1" key="1">
    <citation type="submission" date="2022-08" db="EMBL/GenBank/DDBJ databases">
        <title>Alicyclobacillus dauci DSM2870, complete genome.</title>
        <authorList>
            <person name="Wang Q."/>
            <person name="Cai R."/>
            <person name="Wang Z."/>
        </authorList>
    </citation>
    <scope>NUCLEOTIDE SEQUENCE</scope>
    <source>
        <strain evidence="1">DSM 28700</strain>
    </source>
</reference>
<dbReference type="Gene3D" id="3.50.30.50">
    <property type="entry name" value="Putative cyclase"/>
    <property type="match status" value="1"/>
</dbReference>
<accession>A0ABY6Z533</accession>
<dbReference type="InterPro" id="IPR007325">
    <property type="entry name" value="KFase/CYL"/>
</dbReference>
<name>A0ABY6Z533_9BACL</name>